<dbReference type="EMBL" id="CM040979">
    <property type="protein sequence ID" value="MCJ8732366.1"/>
    <property type="molecule type" value="Genomic_DNA"/>
</dbReference>
<dbReference type="Proteomes" id="UP000830395">
    <property type="component" value="Chromosome 5"/>
</dbReference>
<protein>
    <submittedName>
        <fullName evidence="1">Uncharacterized protein</fullName>
    </submittedName>
</protein>
<evidence type="ECO:0000313" key="1">
    <source>
        <dbReference type="EMBL" id="MCJ8732366.1"/>
    </source>
</evidence>
<organism evidence="1 2">
    <name type="scientific">Pangasius djambal</name>
    <dbReference type="NCBI Taxonomy" id="1691987"/>
    <lineage>
        <taxon>Eukaryota</taxon>
        <taxon>Metazoa</taxon>
        <taxon>Chordata</taxon>
        <taxon>Craniata</taxon>
        <taxon>Vertebrata</taxon>
        <taxon>Euteleostomi</taxon>
        <taxon>Actinopterygii</taxon>
        <taxon>Neopterygii</taxon>
        <taxon>Teleostei</taxon>
        <taxon>Ostariophysi</taxon>
        <taxon>Siluriformes</taxon>
        <taxon>Pangasiidae</taxon>
        <taxon>Pangasius</taxon>
    </lineage>
</organism>
<feature type="non-terminal residue" evidence="1">
    <location>
        <position position="1"/>
    </location>
</feature>
<proteinExistence type="predicted"/>
<name>A0ACC5Y9J2_9TELE</name>
<sequence>SLQILKPSTCKGRAGDGRGYASKERAHAKEKTNQIQKEETGSYQTGASRMEDALTALITYHHGDHFWPVMEAGHDPPSPQFTVIGLSLARWIFDGRGMNVSSQWNLASAYMPINIVDSYTNKFSHM</sequence>
<gene>
    <name evidence="1" type="ORF">PDJAM_G00210490</name>
</gene>
<reference evidence="1" key="1">
    <citation type="submission" date="2020-02" db="EMBL/GenBank/DDBJ databases">
        <title>Genome sequencing of the panga catfish, Pangasius djambal.</title>
        <authorList>
            <person name="Wen M."/>
            <person name="Zahm M."/>
            <person name="Roques C."/>
            <person name="Cabau C."/>
            <person name="Klopp C."/>
            <person name="Donnadieu C."/>
            <person name="Jouanno E."/>
            <person name="Avarre J.-C."/>
            <person name="Campet M."/>
            <person name="Ha T."/>
            <person name="Dugue R."/>
            <person name="Lampietro C."/>
            <person name="Louis A."/>
            <person name="Herpin A."/>
            <person name="Echchiki A."/>
            <person name="Berthelot C."/>
            <person name="Parey E."/>
            <person name="Roest-Crollius H."/>
            <person name="Braasch I."/>
            <person name="Postlethwait J.H."/>
            <person name="Bobe J."/>
            <person name="Montfort J."/>
            <person name="Bouchez O."/>
            <person name="Begum T."/>
            <person name="Schartl M."/>
            <person name="Gustiano R."/>
            <person name="Guiguen Y."/>
        </authorList>
    </citation>
    <scope>NUCLEOTIDE SEQUENCE</scope>
    <source>
        <strain evidence="1">Pdj_M5554</strain>
    </source>
</reference>
<comment type="caution">
    <text evidence="1">The sequence shown here is derived from an EMBL/GenBank/DDBJ whole genome shotgun (WGS) entry which is preliminary data.</text>
</comment>
<accession>A0ACC5Y9J2</accession>
<keyword evidence="2" id="KW-1185">Reference proteome</keyword>
<evidence type="ECO:0000313" key="2">
    <source>
        <dbReference type="Proteomes" id="UP000830395"/>
    </source>
</evidence>